<keyword evidence="2" id="KW-1133">Transmembrane helix</keyword>
<organism evidence="4 5">
    <name type="scientific">Streptomyces pacificus</name>
    <dbReference type="NCBI Taxonomy" id="2705029"/>
    <lineage>
        <taxon>Bacteria</taxon>
        <taxon>Bacillati</taxon>
        <taxon>Actinomycetota</taxon>
        <taxon>Actinomycetes</taxon>
        <taxon>Kitasatosporales</taxon>
        <taxon>Streptomycetaceae</taxon>
        <taxon>Streptomyces</taxon>
    </lineage>
</organism>
<feature type="transmembrane region" description="Helical" evidence="2">
    <location>
        <begin position="114"/>
        <end position="136"/>
    </location>
</feature>
<evidence type="ECO:0000259" key="3">
    <source>
        <dbReference type="Pfam" id="PF07811"/>
    </source>
</evidence>
<feature type="domain" description="TadE-like" evidence="3">
    <location>
        <begin position="105"/>
        <end position="147"/>
    </location>
</feature>
<keyword evidence="2" id="KW-0472">Membrane</keyword>
<evidence type="ECO:0000313" key="4">
    <source>
        <dbReference type="EMBL" id="GFH35883.1"/>
    </source>
</evidence>
<evidence type="ECO:0000313" key="5">
    <source>
        <dbReference type="Proteomes" id="UP000484988"/>
    </source>
</evidence>
<dbReference type="InterPro" id="IPR012495">
    <property type="entry name" value="TadE-like_dom"/>
</dbReference>
<name>A0A6A0AU51_9ACTN</name>
<reference evidence="4 5" key="1">
    <citation type="submission" date="2020-02" db="EMBL/GenBank/DDBJ databases">
        <title>Whole Genome Shotgun Sequence of Streptomyces sp. strain CWH03.</title>
        <authorList>
            <person name="Dohra H."/>
            <person name="Kodani S."/>
            <person name="Yamamura H."/>
        </authorList>
    </citation>
    <scope>NUCLEOTIDE SEQUENCE [LARGE SCALE GENOMIC DNA]</scope>
    <source>
        <strain evidence="4 5">CWH03</strain>
    </source>
</reference>
<sequence>MRVAAMRVARDGGRRAGARPHVGLGAAGSRVTVGRRTAGGWSAGGGPAVRRRAVPSRGGPSRGGPSRAVPSRGGSSRGLRRRAVQVVAGLGRAVRTRTPVRDDRGQTAVEFTGMLPIILATLVLLWQAALVGYAFALAGNSADEGARAGAAAGQGGGAQACEAAARRNLPDSWEAEVDCSVGGDLYDAEVRVVVPVLYPGLVDFSFTAPGRASAVWED</sequence>
<gene>
    <name evidence="4" type="ORF">SCWH03_21050</name>
</gene>
<proteinExistence type="predicted"/>
<feature type="region of interest" description="Disordered" evidence="1">
    <location>
        <begin position="1"/>
        <end position="80"/>
    </location>
</feature>
<protein>
    <recommendedName>
        <fullName evidence="3">TadE-like domain-containing protein</fullName>
    </recommendedName>
</protein>
<keyword evidence="5" id="KW-1185">Reference proteome</keyword>
<accession>A0A6A0AU51</accession>
<dbReference type="EMBL" id="BLLG01000005">
    <property type="protein sequence ID" value="GFH35883.1"/>
    <property type="molecule type" value="Genomic_DNA"/>
</dbReference>
<evidence type="ECO:0000256" key="1">
    <source>
        <dbReference type="SAM" id="MobiDB-lite"/>
    </source>
</evidence>
<dbReference type="Pfam" id="PF07811">
    <property type="entry name" value="TadE"/>
    <property type="match status" value="1"/>
</dbReference>
<dbReference type="AlphaFoldDB" id="A0A6A0AU51"/>
<feature type="compositionally biased region" description="Low complexity" evidence="1">
    <location>
        <begin position="55"/>
        <end position="74"/>
    </location>
</feature>
<evidence type="ECO:0000256" key="2">
    <source>
        <dbReference type="SAM" id="Phobius"/>
    </source>
</evidence>
<dbReference type="Proteomes" id="UP000484988">
    <property type="component" value="Unassembled WGS sequence"/>
</dbReference>
<keyword evidence="2" id="KW-0812">Transmembrane</keyword>
<comment type="caution">
    <text evidence="4">The sequence shown here is derived from an EMBL/GenBank/DDBJ whole genome shotgun (WGS) entry which is preliminary data.</text>
</comment>